<accession>A0A699H3A4</accession>
<evidence type="ECO:0000313" key="1">
    <source>
        <dbReference type="EMBL" id="GEX23476.1"/>
    </source>
</evidence>
<comment type="caution">
    <text evidence="1">The sequence shown here is derived from an EMBL/GenBank/DDBJ whole genome shotgun (WGS) entry which is preliminary data.</text>
</comment>
<dbReference type="AlphaFoldDB" id="A0A699H3A4"/>
<organism evidence="1">
    <name type="scientific">Tanacetum cinerariifolium</name>
    <name type="common">Dalmatian daisy</name>
    <name type="synonym">Chrysanthemum cinerariifolium</name>
    <dbReference type="NCBI Taxonomy" id="118510"/>
    <lineage>
        <taxon>Eukaryota</taxon>
        <taxon>Viridiplantae</taxon>
        <taxon>Streptophyta</taxon>
        <taxon>Embryophyta</taxon>
        <taxon>Tracheophyta</taxon>
        <taxon>Spermatophyta</taxon>
        <taxon>Magnoliopsida</taxon>
        <taxon>eudicotyledons</taxon>
        <taxon>Gunneridae</taxon>
        <taxon>Pentapetalae</taxon>
        <taxon>asterids</taxon>
        <taxon>campanulids</taxon>
        <taxon>Asterales</taxon>
        <taxon>Asteraceae</taxon>
        <taxon>Asteroideae</taxon>
        <taxon>Anthemideae</taxon>
        <taxon>Anthemidinae</taxon>
        <taxon>Tanacetum</taxon>
    </lineage>
</organism>
<name>A0A699H3A4_TANCI</name>
<gene>
    <name evidence="1" type="ORF">Tci_295451</name>
</gene>
<proteinExistence type="predicted"/>
<dbReference type="EMBL" id="BKCJ010096726">
    <property type="protein sequence ID" value="GEX23476.1"/>
    <property type="molecule type" value="Genomic_DNA"/>
</dbReference>
<protein>
    <submittedName>
        <fullName evidence="1">Uncharacterized protein</fullName>
    </submittedName>
</protein>
<sequence>MISDRSHDSNGLSIPKVPVYGPSVKGLLDYYGYDNIEDYLSDLYFPSTDNEDTVMHTGQDPIHECHSLMPKAKYVSVLQKHNPNFKSPTPFKGCVLGLPNVDTCDDILKNFRMRTPRRCADKWMNGKEYGKDNHQVLHLIPKEGPSIVRLSKEPIPKELIAWYGYDIVEDLPVAKKPIPKFIFKSPTLVKGCVLGLANVETWDNIVKKFGIKTPER</sequence>
<reference evidence="1" key="1">
    <citation type="journal article" date="2019" name="Sci. Rep.">
        <title>Draft genome of Tanacetum cinerariifolium, the natural source of mosquito coil.</title>
        <authorList>
            <person name="Yamashiro T."/>
            <person name="Shiraishi A."/>
            <person name="Satake H."/>
            <person name="Nakayama K."/>
        </authorList>
    </citation>
    <scope>NUCLEOTIDE SEQUENCE</scope>
</reference>